<keyword evidence="2" id="KW-0378">Hydrolase</keyword>
<keyword evidence="4" id="KW-0067">ATP-binding</keyword>
<dbReference type="InterPro" id="IPR014001">
    <property type="entry name" value="Helicase_ATP-bd"/>
</dbReference>
<dbReference type="InterPro" id="IPR011545">
    <property type="entry name" value="DEAD/DEAH_box_helicase_dom"/>
</dbReference>
<keyword evidence="3" id="KW-0347">Helicase</keyword>
<dbReference type="InterPro" id="IPR027417">
    <property type="entry name" value="P-loop_NTPase"/>
</dbReference>
<evidence type="ECO:0000259" key="6">
    <source>
        <dbReference type="PROSITE" id="PS51194"/>
    </source>
</evidence>
<dbReference type="SUPFAM" id="SSF52540">
    <property type="entry name" value="P-loop containing nucleoside triphosphate hydrolases"/>
    <property type="match status" value="1"/>
</dbReference>
<feature type="domain" description="Helicase ATP-binding" evidence="5">
    <location>
        <begin position="34"/>
        <end position="205"/>
    </location>
</feature>
<evidence type="ECO:0000256" key="2">
    <source>
        <dbReference type="ARBA" id="ARBA00022801"/>
    </source>
</evidence>
<evidence type="ECO:0000256" key="1">
    <source>
        <dbReference type="ARBA" id="ARBA00022741"/>
    </source>
</evidence>
<evidence type="ECO:0008006" key="9">
    <source>
        <dbReference type="Google" id="ProtNLM"/>
    </source>
</evidence>
<dbReference type="SMART" id="SM00487">
    <property type="entry name" value="DEXDc"/>
    <property type="match status" value="1"/>
</dbReference>
<organism evidence="7 8">
    <name type="scientific">Stentor coeruleus</name>
    <dbReference type="NCBI Taxonomy" id="5963"/>
    <lineage>
        <taxon>Eukaryota</taxon>
        <taxon>Sar</taxon>
        <taxon>Alveolata</taxon>
        <taxon>Ciliophora</taxon>
        <taxon>Postciliodesmatophora</taxon>
        <taxon>Heterotrichea</taxon>
        <taxon>Heterotrichida</taxon>
        <taxon>Stentoridae</taxon>
        <taxon>Stentor</taxon>
    </lineage>
</organism>
<dbReference type="AlphaFoldDB" id="A0A1R2AVP0"/>
<dbReference type="CDD" id="cd18787">
    <property type="entry name" value="SF2_C_DEAD"/>
    <property type="match status" value="1"/>
</dbReference>
<evidence type="ECO:0000256" key="4">
    <source>
        <dbReference type="ARBA" id="ARBA00022840"/>
    </source>
</evidence>
<dbReference type="PANTHER" id="PTHR47959:SF24">
    <property type="entry name" value="ATP-DEPENDENT RNA HELICASE"/>
    <property type="match status" value="1"/>
</dbReference>
<dbReference type="PANTHER" id="PTHR47959">
    <property type="entry name" value="ATP-DEPENDENT RNA HELICASE RHLE-RELATED"/>
    <property type="match status" value="1"/>
</dbReference>
<keyword evidence="8" id="KW-1185">Reference proteome</keyword>
<dbReference type="InterPro" id="IPR001650">
    <property type="entry name" value="Helicase_C-like"/>
</dbReference>
<dbReference type="Proteomes" id="UP000187209">
    <property type="component" value="Unassembled WGS sequence"/>
</dbReference>
<dbReference type="PROSITE" id="PS51192">
    <property type="entry name" value="HELICASE_ATP_BIND_1"/>
    <property type="match status" value="1"/>
</dbReference>
<evidence type="ECO:0000256" key="3">
    <source>
        <dbReference type="ARBA" id="ARBA00022806"/>
    </source>
</evidence>
<protein>
    <recommendedName>
        <fullName evidence="9">RNA helicase</fullName>
    </recommendedName>
</protein>
<gene>
    <name evidence="7" type="ORF">SteCoe_33942</name>
</gene>
<evidence type="ECO:0000259" key="5">
    <source>
        <dbReference type="PROSITE" id="PS51192"/>
    </source>
</evidence>
<dbReference type="Pfam" id="PF00270">
    <property type="entry name" value="DEAD"/>
    <property type="match status" value="1"/>
</dbReference>
<dbReference type="SMART" id="SM00490">
    <property type="entry name" value="HELICc"/>
    <property type="match status" value="1"/>
</dbReference>
<dbReference type="GO" id="GO:0016787">
    <property type="term" value="F:hydrolase activity"/>
    <property type="evidence" value="ECO:0007669"/>
    <property type="project" value="UniProtKB-KW"/>
</dbReference>
<dbReference type="Pfam" id="PF00271">
    <property type="entry name" value="Helicase_C"/>
    <property type="match status" value="1"/>
</dbReference>
<dbReference type="OrthoDB" id="10261904at2759"/>
<evidence type="ECO:0000313" key="7">
    <source>
        <dbReference type="EMBL" id="OMJ68567.1"/>
    </source>
</evidence>
<dbReference type="Gene3D" id="3.40.50.300">
    <property type="entry name" value="P-loop containing nucleotide triphosphate hydrolases"/>
    <property type="match status" value="2"/>
</dbReference>
<dbReference type="PROSITE" id="PS51194">
    <property type="entry name" value="HELICASE_CTER"/>
    <property type="match status" value="1"/>
</dbReference>
<dbReference type="InterPro" id="IPR050079">
    <property type="entry name" value="DEAD_box_RNA_helicase"/>
</dbReference>
<keyword evidence="1" id="KW-0547">Nucleotide-binding</keyword>
<evidence type="ECO:0000313" key="8">
    <source>
        <dbReference type="Proteomes" id="UP000187209"/>
    </source>
</evidence>
<dbReference type="EMBL" id="MPUH01001310">
    <property type="protein sequence ID" value="OMJ68567.1"/>
    <property type="molecule type" value="Genomic_DNA"/>
</dbReference>
<dbReference type="GO" id="GO:0005829">
    <property type="term" value="C:cytosol"/>
    <property type="evidence" value="ECO:0007669"/>
    <property type="project" value="TreeGrafter"/>
</dbReference>
<accession>A0A1R2AVP0</accession>
<comment type="caution">
    <text evidence="7">The sequence shown here is derived from an EMBL/GenBank/DDBJ whole genome shotgun (WGS) entry which is preliminary data.</text>
</comment>
<proteinExistence type="predicted"/>
<sequence>MEDFLRKHGISKPLLRAIKSLSYEKPTSVQEECIPKILAGQEVSAKAPTGTGKTAAFAIPLIELLSRDPYSIFALVLTPTREIALQINDQFKAFGNQVQVRTLCVTGGIDIIKQTTYIIDTRPHIIIATPGRLSYLLEQEDILKLFSNLAYVVLDEADFLEESQNDEIVDIFSKLNPSKVLKFSATLDDGPTIGLRGVIDERYLLVPKVVKDVYLWRLLIKYQDLNIIVFTQACADAQVICQTLEELGLSTLPLHSLMSQSEREHNLRMFRSAKAAILVATDVASRGLDLPQVKLIINHNVPRSSKLYLHRIGRTARAGKAGMSITLMTQYEVGLVLHIEKKLDTKLRDLLSEKEAAELEDEVLDSMSKTTNAKAVVIHVIFI</sequence>
<dbReference type="GO" id="GO:0005524">
    <property type="term" value="F:ATP binding"/>
    <property type="evidence" value="ECO:0007669"/>
    <property type="project" value="UniProtKB-KW"/>
</dbReference>
<dbReference type="GO" id="GO:0003724">
    <property type="term" value="F:RNA helicase activity"/>
    <property type="evidence" value="ECO:0007669"/>
    <property type="project" value="TreeGrafter"/>
</dbReference>
<dbReference type="GO" id="GO:0003676">
    <property type="term" value="F:nucleic acid binding"/>
    <property type="evidence" value="ECO:0007669"/>
    <property type="project" value="InterPro"/>
</dbReference>
<feature type="domain" description="Helicase C-terminal" evidence="6">
    <location>
        <begin position="214"/>
        <end position="359"/>
    </location>
</feature>
<name>A0A1R2AVP0_9CILI</name>
<reference evidence="7 8" key="1">
    <citation type="submission" date="2016-11" db="EMBL/GenBank/DDBJ databases">
        <title>The macronuclear genome of Stentor coeruleus: a giant cell with tiny introns.</title>
        <authorList>
            <person name="Slabodnick M."/>
            <person name="Ruby J.G."/>
            <person name="Reiff S.B."/>
            <person name="Swart E.C."/>
            <person name="Gosai S."/>
            <person name="Prabakaran S."/>
            <person name="Witkowska E."/>
            <person name="Larue G.E."/>
            <person name="Fisher S."/>
            <person name="Freeman R.M."/>
            <person name="Gunawardena J."/>
            <person name="Chu W."/>
            <person name="Stover N.A."/>
            <person name="Gregory B.D."/>
            <person name="Nowacki M."/>
            <person name="Derisi J."/>
            <person name="Roy S.W."/>
            <person name="Marshall W.F."/>
            <person name="Sood P."/>
        </authorList>
    </citation>
    <scope>NUCLEOTIDE SEQUENCE [LARGE SCALE GENOMIC DNA]</scope>
    <source>
        <strain evidence="7">WM001</strain>
    </source>
</reference>